<gene>
    <name evidence="2" type="ORF">RRG08_031038</name>
</gene>
<evidence type="ECO:0000256" key="1">
    <source>
        <dbReference type="SAM" id="MobiDB-lite"/>
    </source>
</evidence>
<organism evidence="2 3">
    <name type="scientific">Elysia crispata</name>
    <name type="common">lettuce slug</name>
    <dbReference type="NCBI Taxonomy" id="231223"/>
    <lineage>
        <taxon>Eukaryota</taxon>
        <taxon>Metazoa</taxon>
        <taxon>Spiralia</taxon>
        <taxon>Lophotrochozoa</taxon>
        <taxon>Mollusca</taxon>
        <taxon>Gastropoda</taxon>
        <taxon>Heterobranchia</taxon>
        <taxon>Euthyneura</taxon>
        <taxon>Panpulmonata</taxon>
        <taxon>Sacoglossa</taxon>
        <taxon>Placobranchoidea</taxon>
        <taxon>Plakobranchidae</taxon>
        <taxon>Elysia</taxon>
    </lineage>
</organism>
<name>A0AAE0ZF48_9GAST</name>
<dbReference type="AlphaFoldDB" id="A0AAE0ZF48"/>
<feature type="compositionally biased region" description="Acidic residues" evidence="1">
    <location>
        <begin position="72"/>
        <end position="97"/>
    </location>
</feature>
<proteinExistence type="predicted"/>
<keyword evidence="3" id="KW-1185">Reference proteome</keyword>
<dbReference type="Proteomes" id="UP001283361">
    <property type="component" value="Unassembled WGS sequence"/>
</dbReference>
<reference evidence="2" key="1">
    <citation type="journal article" date="2023" name="G3 (Bethesda)">
        <title>A reference genome for the long-term kleptoplast-retaining sea slug Elysia crispata morphotype clarki.</title>
        <authorList>
            <person name="Eastman K.E."/>
            <person name="Pendleton A.L."/>
            <person name="Shaikh M.A."/>
            <person name="Suttiyut T."/>
            <person name="Ogas R."/>
            <person name="Tomko P."/>
            <person name="Gavelis G."/>
            <person name="Widhalm J.R."/>
            <person name="Wisecaver J.H."/>
        </authorList>
    </citation>
    <scope>NUCLEOTIDE SEQUENCE</scope>
    <source>
        <strain evidence="2">ECLA1</strain>
    </source>
</reference>
<dbReference type="EMBL" id="JAWDGP010004062">
    <property type="protein sequence ID" value="KAK3768244.1"/>
    <property type="molecule type" value="Genomic_DNA"/>
</dbReference>
<comment type="caution">
    <text evidence="2">The sequence shown here is derived from an EMBL/GenBank/DDBJ whole genome shotgun (WGS) entry which is preliminary data.</text>
</comment>
<feature type="region of interest" description="Disordered" evidence="1">
    <location>
        <begin position="70"/>
        <end position="178"/>
    </location>
</feature>
<evidence type="ECO:0000313" key="3">
    <source>
        <dbReference type="Proteomes" id="UP001283361"/>
    </source>
</evidence>
<accession>A0AAE0ZF48</accession>
<sequence>MSMPASYKGGNPEADLSPALSPERYHLSRAVVLVVSRERLLAPTRLLYLSIKGENLRWLPALRNRPLKGIYDEEVGDDDDDDDDDDDGVGGDDDDDGGGGGGGGGGGDDDDDDDDEEEEEEEEDEDGGGDDDKDGGGGGGGGGSRQADLSPTLALTRVQHSHNNATRRPINPYVPTLD</sequence>
<protein>
    <submittedName>
        <fullName evidence="2">Uncharacterized protein</fullName>
    </submittedName>
</protein>
<evidence type="ECO:0000313" key="2">
    <source>
        <dbReference type="EMBL" id="KAK3768244.1"/>
    </source>
</evidence>
<feature type="compositionally biased region" description="Acidic residues" evidence="1">
    <location>
        <begin position="107"/>
        <end position="133"/>
    </location>
</feature>